<dbReference type="AlphaFoldDB" id="A0A9X1QHD8"/>
<organism evidence="1 2">
    <name type="scientific">Dyadobacter chenhuakuii</name>
    <dbReference type="NCBI Taxonomy" id="2909339"/>
    <lineage>
        <taxon>Bacteria</taxon>
        <taxon>Pseudomonadati</taxon>
        <taxon>Bacteroidota</taxon>
        <taxon>Cytophagia</taxon>
        <taxon>Cytophagales</taxon>
        <taxon>Spirosomataceae</taxon>
        <taxon>Dyadobacter</taxon>
    </lineage>
</organism>
<dbReference type="InterPro" id="IPR018707">
    <property type="entry name" value="LpxR"/>
</dbReference>
<dbReference type="Gene3D" id="2.40.128.140">
    <property type="entry name" value="Outer membrane protein"/>
    <property type="match status" value="1"/>
</dbReference>
<comment type="caution">
    <text evidence="1">The sequence shown here is derived from an EMBL/GenBank/DDBJ whole genome shotgun (WGS) entry which is preliminary data.</text>
</comment>
<evidence type="ECO:0000313" key="2">
    <source>
        <dbReference type="Proteomes" id="UP001139411"/>
    </source>
</evidence>
<name>A0A9X1QHD8_9BACT</name>
<protein>
    <submittedName>
        <fullName evidence="1">Lipid A deacylase LpxR family protein</fullName>
    </submittedName>
</protein>
<proteinExistence type="predicted"/>
<dbReference type="Pfam" id="PF09982">
    <property type="entry name" value="LpxR"/>
    <property type="match status" value="1"/>
</dbReference>
<accession>A0A9X1QHD8</accession>
<dbReference type="InterPro" id="IPR037107">
    <property type="entry name" value="Put_OMP_sf"/>
</dbReference>
<gene>
    <name evidence="1" type="ORF">L0661_22505</name>
</gene>
<sequence>MMRYLKIFILASFFIPKPGSAQRIDQTASFRNMAGDKYVRLHYDNDFFAKSDYYYTQGYSFEVVTPGLSKNPLNKLLLQKGRSTHYGLAFEHYGFTPTSISSDAILYNDRPFAGAIMLKSFRISVDTASKTRLVAILSTGMIGPAAFAGKMQQKIHSWTGDRDPKGWQYQIKNDLVLNYEIQFQKQVFNFKNAVALNTETQVQIGTLNNKAQAGFTLRLGKFDSPFKDAPVQLARNFQFYIYNQPLIGFNAYDATLQGGLFSTHNPYTLTGSQMNRVTFQDNFGLVIQCWRIYLEYYQSFLTKEFQTGMNHCWGGIKVGFLL</sequence>
<reference evidence="1" key="1">
    <citation type="submission" date="2022-01" db="EMBL/GenBank/DDBJ databases">
        <title>Novel species in genus Dyadobacter.</title>
        <authorList>
            <person name="Ma C."/>
        </authorList>
    </citation>
    <scope>NUCLEOTIDE SEQUENCE</scope>
    <source>
        <strain evidence="1">CY357</strain>
    </source>
</reference>
<dbReference type="Proteomes" id="UP001139411">
    <property type="component" value="Unassembled WGS sequence"/>
</dbReference>
<evidence type="ECO:0000313" key="1">
    <source>
        <dbReference type="EMBL" id="MCF2501111.1"/>
    </source>
</evidence>
<dbReference type="RefSeq" id="WP_235179356.1">
    <property type="nucleotide sequence ID" value="NZ_JAKFFV010000016.1"/>
</dbReference>
<dbReference type="EMBL" id="JAKFFV010000016">
    <property type="protein sequence ID" value="MCF2501111.1"/>
    <property type="molecule type" value="Genomic_DNA"/>
</dbReference>